<reference evidence="2" key="1">
    <citation type="submission" date="2022-02" db="EMBL/GenBank/DDBJ databases">
        <authorList>
            <person name="Lee M."/>
            <person name="Kim S.-J."/>
            <person name="Jung M.-Y."/>
        </authorList>
    </citation>
    <scope>NUCLEOTIDE SEQUENCE</scope>
    <source>
        <strain evidence="2">JHP9</strain>
    </source>
</reference>
<gene>
    <name evidence="2" type="ORF">Bequi_07350</name>
</gene>
<proteinExistence type="predicted"/>
<dbReference type="PIRSF" id="PIRSF010260">
    <property type="entry name" value="UCP010260"/>
    <property type="match status" value="1"/>
</dbReference>
<name>A0ABT0R091_9MICO</name>
<organism evidence="2 3">
    <name type="scientific">Brachybacterium equifaecis</name>
    <dbReference type="NCBI Taxonomy" id="2910770"/>
    <lineage>
        <taxon>Bacteria</taxon>
        <taxon>Bacillati</taxon>
        <taxon>Actinomycetota</taxon>
        <taxon>Actinomycetes</taxon>
        <taxon>Micrococcales</taxon>
        <taxon>Dermabacteraceae</taxon>
        <taxon>Brachybacterium</taxon>
    </lineage>
</organism>
<dbReference type="EMBL" id="JAKNCJ010000002">
    <property type="protein sequence ID" value="MCL6423200.1"/>
    <property type="molecule type" value="Genomic_DNA"/>
</dbReference>
<evidence type="ECO:0000313" key="2">
    <source>
        <dbReference type="EMBL" id="MCL6423200.1"/>
    </source>
</evidence>
<sequence length="181" mass="19606">MRSAARAGRPLPARTEAALRRAPLSAPAGLALEDPVPPGFRRLDRSAVLERRDLDAVAAELFSWQLHLRAGLGVRASDTPLGLGTVLELRLGPGPFSLRAPCRVVEIIEQPERRGFTYATLPGHPESGLERFLLEQGADGRVRLTLSAVSAPASLPARLARPLADAVQERITRRYLRALEG</sequence>
<dbReference type="Proteomes" id="UP001203761">
    <property type="component" value="Unassembled WGS sequence"/>
</dbReference>
<dbReference type="PANTHER" id="PTHR34202">
    <property type="entry name" value="UPF0548 PROTEIN"/>
    <property type="match status" value="1"/>
</dbReference>
<evidence type="ECO:0000313" key="3">
    <source>
        <dbReference type="Proteomes" id="UP001203761"/>
    </source>
</evidence>
<feature type="domain" description="DUF1990" evidence="1">
    <location>
        <begin position="33"/>
        <end position="178"/>
    </location>
</feature>
<dbReference type="PANTHER" id="PTHR34202:SF1">
    <property type="entry name" value="UPF0548 PROTEIN"/>
    <property type="match status" value="1"/>
</dbReference>
<accession>A0ABT0R091</accession>
<dbReference type="InterPro" id="IPR018960">
    <property type="entry name" value="DUF1990"/>
</dbReference>
<dbReference type="Pfam" id="PF09348">
    <property type="entry name" value="DUF1990"/>
    <property type="match status" value="1"/>
</dbReference>
<dbReference type="SUPFAM" id="SSF55961">
    <property type="entry name" value="Bet v1-like"/>
    <property type="match status" value="1"/>
</dbReference>
<dbReference type="InterPro" id="IPR014457">
    <property type="entry name" value="UCP010260"/>
</dbReference>
<comment type="caution">
    <text evidence="2">The sequence shown here is derived from an EMBL/GenBank/DDBJ whole genome shotgun (WGS) entry which is preliminary data.</text>
</comment>
<keyword evidence="3" id="KW-1185">Reference proteome</keyword>
<evidence type="ECO:0000259" key="1">
    <source>
        <dbReference type="Pfam" id="PF09348"/>
    </source>
</evidence>
<protein>
    <submittedName>
        <fullName evidence="2">DUF1990 domain-containing protein</fullName>
    </submittedName>
</protein>
<dbReference type="RefSeq" id="WP_249737289.1">
    <property type="nucleotide sequence ID" value="NZ_JAKNCJ010000002.1"/>
</dbReference>